<dbReference type="RefSeq" id="WP_354600163.1">
    <property type="nucleotide sequence ID" value="NZ_JBEWZI010000004.1"/>
</dbReference>
<dbReference type="Gene3D" id="3.30.70.3550">
    <property type="entry name" value="Leucyl/phenylalanyl-tRNA-protein transferase, N-terminal domain"/>
    <property type="match status" value="1"/>
</dbReference>
<comment type="catalytic activity">
    <reaction evidence="4">
        <text>N-terminal L-lysyl-[protein] + L-leucyl-tRNA(Leu) = N-terminal L-leucyl-L-lysyl-[protein] + tRNA(Leu) + H(+)</text>
        <dbReference type="Rhea" id="RHEA:12340"/>
        <dbReference type="Rhea" id="RHEA-COMP:9613"/>
        <dbReference type="Rhea" id="RHEA-COMP:9622"/>
        <dbReference type="Rhea" id="RHEA-COMP:12670"/>
        <dbReference type="Rhea" id="RHEA-COMP:12671"/>
        <dbReference type="ChEBI" id="CHEBI:15378"/>
        <dbReference type="ChEBI" id="CHEBI:65249"/>
        <dbReference type="ChEBI" id="CHEBI:78442"/>
        <dbReference type="ChEBI" id="CHEBI:78494"/>
        <dbReference type="ChEBI" id="CHEBI:133043"/>
        <dbReference type="EC" id="2.3.2.6"/>
    </reaction>
</comment>
<gene>
    <name evidence="4 5" type="primary">aat</name>
    <name evidence="5" type="ORF">ABXR19_05845</name>
</gene>
<evidence type="ECO:0000313" key="6">
    <source>
        <dbReference type="Proteomes" id="UP001549691"/>
    </source>
</evidence>
<name>A0ABV2TIF3_9RHOO</name>
<dbReference type="Pfam" id="PF03588">
    <property type="entry name" value="Leu_Phe_trans"/>
    <property type="match status" value="1"/>
</dbReference>
<dbReference type="InterPro" id="IPR042203">
    <property type="entry name" value="Leu/Phe-tRNA_Trfase_C"/>
</dbReference>
<evidence type="ECO:0000256" key="3">
    <source>
        <dbReference type="ARBA" id="ARBA00023315"/>
    </source>
</evidence>
<proteinExistence type="inferred from homology"/>
<protein>
    <recommendedName>
        <fullName evidence="4">Leucyl/phenylalanyl-tRNA--protein transferase</fullName>
        <ecNumber evidence="4">2.3.2.6</ecNumber>
    </recommendedName>
    <alternativeName>
        <fullName evidence="4">L/F-transferase</fullName>
    </alternativeName>
    <alternativeName>
        <fullName evidence="4">Leucyltransferase</fullName>
    </alternativeName>
    <alternativeName>
        <fullName evidence="4">Phenyalanyltransferase</fullName>
    </alternativeName>
</protein>
<dbReference type="SUPFAM" id="SSF55729">
    <property type="entry name" value="Acyl-CoA N-acyltransferases (Nat)"/>
    <property type="match status" value="1"/>
</dbReference>
<dbReference type="HAMAP" id="MF_00688">
    <property type="entry name" value="Leu_Phe_trans"/>
    <property type="match status" value="1"/>
</dbReference>
<evidence type="ECO:0000313" key="5">
    <source>
        <dbReference type="EMBL" id="MET7013702.1"/>
    </source>
</evidence>
<keyword evidence="6" id="KW-1185">Reference proteome</keyword>
<comment type="catalytic activity">
    <reaction evidence="4">
        <text>L-phenylalanyl-tRNA(Phe) + an N-terminal L-alpha-aminoacyl-[protein] = an N-terminal L-phenylalanyl-L-alpha-aminoacyl-[protein] + tRNA(Phe)</text>
        <dbReference type="Rhea" id="RHEA:43632"/>
        <dbReference type="Rhea" id="RHEA-COMP:9668"/>
        <dbReference type="Rhea" id="RHEA-COMP:9699"/>
        <dbReference type="Rhea" id="RHEA-COMP:10636"/>
        <dbReference type="Rhea" id="RHEA-COMP:10637"/>
        <dbReference type="ChEBI" id="CHEBI:78442"/>
        <dbReference type="ChEBI" id="CHEBI:78531"/>
        <dbReference type="ChEBI" id="CHEBI:78597"/>
        <dbReference type="ChEBI" id="CHEBI:83561"/>
        <dbReference type="EC" id="2.3.2.6"/>
    </reaction>
</comment>
<comment type="subcellular location">
    <subcellularLocation>
        <location evidence="4">Cytoplasm</location>
    </subcellularLocation>
</comment>
<organism evidence="5 6">
    <name type="scientific">Uliginosibacterium flavum</name>
    <dbReference type="NCBI Taxonomy" id="1396831"/>
    <lineage>
        <taxon>Bacteria</taxon>
        <taxon>Pseudomonadati</taxon>
        <taxon>Pseudomonadota</taxon>
        <taxon>Betaproteobacteria</taxon>
        <taxon>Rhodocyclales</taxon>
        <taxon>Zoogloeaceae</taxon>
        <taxon>Uliginosibacterium</taxon>
    </lineage>
</organism>
<keyword evidence="3 4" id="KW-0012">Acyltransferase</keyword>
<evidence type="ECO:0000256" key="2">
    <source>
        <dbReference type="ARBA" id="ARBA00022679"/>
    </source>
</evidence>
<evidence type="ECO:0000256" key="1">
    <source>
        <dbReference type="ARBA" id="ARBA00022490"/>
    </source>
</evidence>
<dbReference type="Gene3D" id="3.40.630.70">
    <property type="entry name" value="Leucyl/phenylalanyl-tRNA-protein transferase, C-terminal domain"/>
    <property type="match status" value="1"/>
</dbReference>
<dbReference type="NCBIfam" id="TIGR00667">
    <property type="entry name" value="aat"/>
    <property type="match status" value="1"/>
</dbReference>
<comment type="caution">
    <text evidence="5">The sequence shown here is derived from an EMBL/GenBank/DDBJ whole genome shotgun (WGS) entry which is preliminary data.</text>
</comment>
<reference evidence="5 6" key="1">
    <citation type="submission" date="2024-07" db="EMBL/GenBank/DDBJ databases">
        <title>Uliginosibacterium flavum JJ3220;KACC:17644.</title>
        <authorList>
            <person name="Kim M.K."/>
        </authorList>
    </citation>
    <scope>NUCLEOTIDE SEQUENCE [LARGE SCALE GENOMIC DNA]</scope>
    <source>
        <strain evidence="5 6">KACC:17644</strain>
    </source>
</reference>
<accession>A0ABV2TIF3</accession>
<dbReference type="InterPro" id="IPR004616">
    <property type="entry name" value="Leu/Phe-tRNA_Trfase"/>
</dbReference>
<comment type="function">
    <text evidence="4">Functions in the N-end rule pathway of protein degradation where it conjugates Leu, Phe and, less efficiently, Met from aminoacyl-tRNAs to the N-termini of proteins containing an N-terminal arginine or lysine.</text>
</comment>
<comment type="similarity">
    <text evidence="4">Belongs to the L/F-transferase family.</text>
</comment>
<sequence>MIPCLPPDHPAFPPTHKALRDPNGLLAAGGQLAPEWILAAYRQGIFPWFSQGDPILWWSPDPRMVVIPEQARLTGSLRKTLRRGAFEIRCDSAFPAVMAACAAPRSYADGTWIVDEMREAYCALHELGWAHSVETWIDGELVGGLYGVAIGRAFFGESMFHRATDASKIAFAHLVRLLTRENFAILDCQMSTAHLASLGGQEMPRQEFVTGLKEWTQDAVAGKWPADFARANWSI</sequence>
<dbReference type="EMBL" id="JBEWZI010000004">
    <property type="protein sequence ID" value="MET7013702.1"/>
    <property type="molecule type" value="Genomic_DNA"/>
</dbReference>
<evidence type="ECO:0000256" key="4">
    <source>
        <dbReference type="HAMAP-Rule" id="MF_00688"/>
    </source>
</evidence>
<dbReference type="PANTHER" id="PTHR30098">
    <property type="entry name" value="LEUCYL/PHENYLALANYL-TRNA--PROTEIN TRANSFERASE"/>
    <property type="match status" value="1"/>
</dbReference>
<dbReference type="EC" id="2.3.2.6" evidence="4"/>
<keyword evidence="2 4" id="KW-0808">Transferase</keyword>
<dbReference type="GO" id="GO:0008914">
    <property type="term" value="F:leucyl-tRNA--protein transferase activity"/>
    <property type="evidence" value="ECO:0007669"/>
    <property type="project" value="UniProtKB-EC"/>
</dbReference>
<dbReference type="PANTHER" id="PTHR30098:SF2">
    <property type="entry name" value="LEUCYL_PHENYLALANYL-TRNA--PROTEIN TRANSFERASE"/>
    <property type="match status" value="1"/>
</dbReference>
<dbReference type="InterPro" id="IPR042221">
    <property type="entry name" value="Leu/Phe-tRNA_Trfase_N"/>
</dbReference>
<comment type="catalytic activity">
    <reaction evidence="4">
        <text>N-terminal L-arginyl-[protein] + L-leucyl-tRNA(Leu) = N-terminal L-leucyl-L-arginyl-[protein] + tRNA(Leu) + H(+)</text>
        <dbReference type="Rhea" id="RHEA:50416"/>
        <dbReference type="Rhea" id="RHEA-COMP:9613"/>
        <dbReference type="Rhea" id="RHEA-COMP:9622"/>
        <dbReference type="Rhea" id="RHEA-COMP:12672"/>
        <dbReference type="Rhea" id="RHEA-COMP:12673"/>
        <dbReference type="ChEBI" id="CHEBI:15378"/>
        <dbReference type="ChEBI" id="CHEBI:64719"/>
        <dbReference type="ChEBI" id="CHEBI:78442"/>
        <dbReference type="ChEBI" id="CHEBI:78494"/>
        <dbReference type="ChEBI" id="CHEBI:133044"/>
        <dbReference type="EC" id="2.3.2.6"/>
    </reaction>
</comment>
<dbReference type="Proteomes" id="UP001549691">
    <property type="component" value="Unassembled WGS sequence"/>
</dbReference>
<keyword evidence="1 4" id="KW-0963">Cytoplasm</keyword>
<dbReference type="InterPro" id="IPR016181">
    <property type="entry name" value="Acyl_CoA_acyltransferase"/>
</dbReference>